<keyword evidence="5" id="KW-0378">Hydrolase</keyword>
<dbReference type="Gene3D" id="3.40.220.10">
    <property type="entry name" value="Leucine Aminopeptidase, subunit E, domain 1"/>
    <property type="match status" value="1"/>
</dbReference>
<dbReference type="PANTHER" id="PTHR12521:SF0">
    <property type="entry name" value="ADP-RIBOSE GLYCOHYDROLASE OARD1"/>
    <property type="match status" value="1"/>
</dbReference>
<organism evidence="8 9">
    <name type="scientific">Endocarpon pusillum</name>
    <dbReference type="NCBI Taxonomy" id="364733"/>
    <lineage>
        <taxon>Eukaryota</taxon>
        <taxon>Fungi</taxon>
        <taxon>Dikarya</taxon>
        <taxon>Ascomycota</taxon>
        <taxon>Pezizomycotina</taxon>
        <taxon>Eurotiomycetes</taxon>
        <taxon>Chaetothyriomycetidae</taxon>
        <taxon>Verrucariales</taxon>
        <taxon>Verrucariaceae</taxon>
        <taxon>Endocarpon</taxon>
    </lineage>
</organism>
<dbReference type="CDD" id="cd02901">
    <property type="entry name" value="Macro_Poa1p-like"/>
    <property type="match status" value="1"/>
</dbReference>
<dbReference type="InterPro" id="IPR043472">
    <property type="entry name" value="Macro_dom-like"/>
</dbReference>
<dbReference type="SUPFAM" id="SSF52949">
    <property type="entry name" value="Macro domain-like"/>
    <property type="match status" value="1"/>
</dbReference>
<dbReference type="OrthoDB" id="2155246at2759"/>
<feature type="domain" description="Macro" evidence="7">
    <location>
        <begin position="31"/>
        <end position="79"/>
    </location>
</feature>
<evidence type="ECO:0000256" key="2">
    <source>
        <dbReference type="ARBA" id="ARBA00006575"/>
    </source>
</evidence>
<reference evidence="8" key="1">
    <citation type="submission" date="2020-02" db="EMBL/GenBank/DDBJ databases">
        <authorList>
            <person name="Palmer J.M."/>
        </authorList>
    </citation>
    <scope>NUCLEOTIDE SEQUENCE</scope>
    <source>
        <strain evidence="8">EPUS1.4</strain>
        <tissue evidence="8">Thallus</tissue>
    </source>
</reference>
<name>A0A8H7EA37_9EURO</name>
<accession>A0A8H7EA37</accession>
<keyword evidence="5" id="KW-0904">Protein phosphatase</keyword>
<evidence type="ECO:0000259" key="7">
    <source>
        <dbReference type="Pfam" id="PF01661"/>
    </source>
</evidence>
<evidence type="ECO:0000256" key="5">
    <source>
        <dbReference type="ARBA" id="ARBA00022912"/>
    </source>
</evidence>
<evidence type="ECO:0000256" key="3">
    <source>
        <dbReference type="ARBA" id="ARBA00012983"/>
    </source>
</evidence>
<comment type="function">
    <text evidence="1">Highly specific phosphatase involved in the metabolism of ADP-ribose 1''-phosphate (Appr1p) which is produced as a consequence of tRNA splicing.</text>
</comment>
<dbReference type="PANTHER" id="PTHR12521">
    <property type="entry name" value="PROTEIN C6ORF130"/>
    <property type="match status" value="1"/>
</dbReference>
<proteinExistence type="inferred from homology"/>
<dbReference type="Proteomes" id="UP000606974">
    <property type="component" value="Unassembled WGS sequence"/>
</dbReference>
<dbReference type="EC" id="3.1.3.84" evidence="3"/>
<comment type="similarity">
    <text evidence="2">Belongs to the POA1 family.</text>
</comment>
<protein>
    <recommendedName>
        <fullName evidence="4">ADP-ribose 1''-phosphate phosphatase</fullName>
        <ecNumber evidence="3">3.1.3.84</ecNumber>
    </recommendedName>
</protein>
<sequence length="197" mass="21528">MPEDAVCTASSSVIEEVTGDLFDSPDNAVLIHACNCLGSWGAGIAKAFKTKYPAAYKVHHDYCKATSNESLIGTTQLITPQHEDYKKADSGLKKKHWIACLFTSVGYGKPTKTRPGMDKPDAILENTRKSLKDLKTQLLKIEHEAEGEGVGSIPGELWSCKINSGLFAVDWADTRRVMEEELKSLGRTVTVASPERS</sequence>
<evidence type="ECO:0000313" key="9">
    <source>
        <dbReference type="Proteomes" id="UP000606974"/>
    </source>
</evidence>
<dbReference type="InterPro" id="IPR050892">
    <property type="entry name" value="ADP-ribose_metab_enzymes"/>
</dbReference>
<dbReference type="AlphaFoldDB" id="A0A8H7EA37"/>
<gene>
    <name evidence="8" type="ORF">GJ744_006482</name>
</gene>
<dbReference type="GO" id="GO:0140291">
    <property type="term" value="P:peptidyl-glutamate ADP-deribosylation"/>
    <property type="evidence" value="ECO:0007669"/>
    <property type="project" value="TreeGrafter"/>
</dbReference>
<comment type="catalytic activity">
    <reaction evidence="6">
        <text>ADP-alpha-D-ribose 1''-phosphate + H2O = ADP-D-ribose + phosphate</text>
        <dbReference type="Rhea" id="RHEA:25029"/>
        <dbReference type="ChEBI" id="CHEBI:15377"/>
        <dbReference type="ChEBI" id="CHEBI:43474"/>
        <dbReference type="ChEBI" id="CHEBI:57967"/>
        <dbReference type="ChEBI" id="CHEBI:58753"/>
        <dbReference type="EC" id="3.1.3.84"/>
    </reaction>
</comment>
<dbReference type="GO" id="GO:0004721">
    <property type="term" value="F:phosphoprotein phosphatase activity"/>
    <property type="evidence" value="ECO:0007669"/>
    <property type="project" value="UniProtKB-KW"/>
</dbReference>
<evidence type="ECO:0000256" key="6">
    <source>
        <dbReference type="ARBA" id="ARBA00034427"/>
    </source>
</evidence>
<dbReference type="EMBL" id="JAACFV010000003">
    <property type="protein sequence ID" value="KAF7513868.1"/>
    <property type="molecule type" value="Genomic_DNA"/>
</dbReference>
<comment type="caution">
    <text evidence="8">The sequence shown here is derived from an EMBL/GenBank/DDBJ whole genome shotgun (WGS) entry which is preliminary data.</text>
</comment>
<evidence type="ECO:0000256" key="4">
    <source>
        <dbReference type="ARBA" id="ARBA00019744"/>
    </source>
</evidence>
<evidence type="ECO:0000256" key="1">
    <source>
        <dbReference type="ARBA" id="ARBA00002432"/>
    </source>
</evidence>
<evidence type="ECO:0000313" key="8">
    <source>
        <dbReference type="EMBL" id="KAF7513868.1"/>
    </source>
</evidence>
<keyword evidence="9" id="KW-1185">Reference proteome</keyword>
<dbReference type="Pfam" id="PF01661">
    <property type="entry name" value="Macro"/>
    <property type="match status" value="1"/>
</dbReference>
<dbReference type="InterPro" id="IPR002589">
    <property type="entry name" value="Macro_dom"/>
</dbReference>